<accession>A0A4Y2BB40</accession>
<name>A0A4Y2BB40_ARAVE</name>
<comment type="caution">
    <text evidence="1">The sequence shown here is derived from an EMBL/GenBank/DDBJ whole genome shotgun (WGS) entry which is preliminary data.</text>
</comment>
<reference evidence="1 2" key="1">
    <citation type="journal article" date="2019" name="Sci. Rep.">
        <title>Orb-weaving spider Araneus ventricosus genome elucidates the spidroin gene catalogue.</title>
        <authorList>
            <person name="Kono N."/>
            <person name="Nakamura H."/>
            <person name="Ohtoshi R."/>
            <person name="Moran D.A.P."/>
            <person name="Shinohara A."/>
            <person name="Yoshida Y."/>
            <person name="Fujiwara M."/>
            <person name="Mori M."/>
            <person name="Tomita M."/>
            <person name="Arakawa K."/>
        </authorList>
    </citation>
    <scope>NUCLEOTIDE SEQUENCE [LARGE SCALE GENOMIC DNA]</scope>
</reference>
<dbReference type="AlphaFoldDB" id="A0A4Y2BB40"/>
<keyword evidence="2" id="KW-1185">Reference proteome</keyword>
<proteinExistence type="predicted"/>
<dbReference type="EMBL" id="BGPR01000064">
    <property type="protein sequence ID" value="GBL89263.1"/>
    <property type="molecule type" value="Genomic_DNA"/>
</dbReference>
<organism evidence="1 2">
    <name type="scientific">Araneus ventricosus</name>
    <name type="common">Orbweaver spider</name>
    <name type="synonym">Epeira ventricosa</name>
    <dbReference type="NCBI Taxonomy" id="182803"/>
    <lineage>
        <taxon>Eukaryota</taxon>
        <taxon>Metazoa</taxon>
        <taxon>Ecdysozoa</taxon>
        <taxon>Arthropoda</taxon>
        <taxon>Chelicerata</taxon>
        <taxon>Arachnida</taxon>
        <taxon>Araneae</taxon>
        <taxon>Araneomorphae</taxon>
        <taxon>Entelegynae</taxon>
        <taxon>Araneoidea</taxon>
        <taxon>Araneidae</taxon>
        <taxon>Araneus</taxon>
    </lineage>
</organism>
<evidence type="ECO:0000313" key="1">
    <source>
        <dbReference type="EMBL" id="GBL89263.1"/>
    </source>
</evidence>
<gene>
    <name evidence="1" type="ORF">AVEN_225807_1</name>
</gene>
<sequence length="122" mass="13683">MRNPVPNSTLVSHMTTSAVVTLVKYDLWVPDRKPDSTTRSACLDEGSQYKSDCIEPNVPPLLWCGSLERRVAAQMSLSSLDRDLPEMGCSKTGHINITKLTTTRSLNTKTHLLWKWIQKILG</sequence>
<protein>
    <submittedName>
        <fullName evidence="1">Uncharacterized protein</fullName>
    </submittedName>
</protein>
<dbReference type="Proteomes" id="UP000499080">
    <property type="component" value="Unassembled WGS sequence"/>
</dbReference>
<evidence type="ECO:0000313" key="2">
    <source>
        <dbReference type="Proteomes" id="UP000499080"/>
    </source>
</evidence>